<dbReference type="Pfam" id="PF00440">
    <property type="entry name" value="TetR_N"/>
    <property type="match status" value="1"/>
</dbReference>
<dbReference type="Pfam" id="PF13305">
    <property type="entry name" value="TetR_C_33"/>
    <property type="match status" value="1"/>
</dbReference>
<feature type="domain" description="HTH tetR-type" evidence="5">
    <location>
        <begin position="14"/>
        <end position="74"/>
    </location>
</feature>
<organism evidence="6 7">
    <name type="scientific">Streptomyces coryli</name>
    <dbReference type="NCBI Taxonomy" id="1128680"/>
    <lineage>
        <taxon>Bacteria</taxon>
        <taxon>Bacillati</taxon>
        <taxon>Actinomycetota</taxon>
        <taxon>Actinomycetes</taxon>
        <taxon>Kitasatosporales</taxon>
        <taxon>Streptomycetaceae</taxon>
        <taxon>Streptomyces</taxon>
    </lineage>
</organism>
<proteinExistence type="predicted"/>
<comment type="caution">
    <text evidence="6">The sequence shown here is derived from an EMBL/GenBank/DDBJ whole genome shotgun (WGS) entry which is preliminary data.</text>
</comment>
<evidence type="ECO:0000313" key="7">
    <source>
        <dbReference type="Proteomes" id="UP000481583"/>
    </source>
</evidence>
<sequence>MSASKGGRSAYHHGDLRNALVEAATELARGDGPEAVVLREAARRVGVSATAAYRHFANQADLLQAVKVRGQRELADSMQRGVEAAPGGGDKQQAARDRLWQIGRGYVRFALAEPGLYRAAFCRVPHVSDHPWDEGQPDAAEHGEEYRSFDMLVETLDGMEAAGVMRPGVREGAEFAAWSAVHGLVMLILDGPLSRLPEPVRDAVIDRTIGTVVAGLTREPVRS</sequence>
<dbReference type="InterPro" id="IPR025996">
    <property type="entry name" value="MT1864/Rv1816-like_C"/>
</dbReference>
<dbReference type="AlphaFoldDB" id="A0A6G4TTQ7"/>
<feature type="DNA-binding region" description="H-T-H motif" evidence="4">
    <location>
        <begin position="37"/>
        <end position="56"/>
    </location>
</feature>
<dbReference type="SUPFAM" id="SSF46689">
    <property type="entry name" value="Homeodomain-like"/>
    <property type="match status" value="1"/>
</dbReference>
<evidence type="ECO:0000256" key="2">
    <source>
        <dbReference type="ARBA" id="ARBA00023125"/>
    </source>
</evidence>
<dbReference type="PROSITE" id="PS50977">
    <property type="entry name" value="HTH_TETR_2"/>
    <property type="match status" value="1"/>
</dbReference>
<dbReference type="RefSeq" id="WP_165229624.1">
    <property type="nucleotide sequence ID" value="NZ_JAAKZV010000001.1"/>
</dbReference>
<dbReference type="InterPro" id="IPR050109">
    <property type="entry name" value="HTH-type_TetR-like_transc_reg"/>
</dbReference>
<reference evidence="6 7" key="1">
    <citation type="submission" date="2020-02" db="EMBL/GenBank/DDBJ databases">
        <title>Whole-genome analyses of novel actinobacteria.</title>
        <authorList>
            <person name="Sahin N."/>
        </authorList>
    </citation>
    <scope>NUCLEOTIDE SEQUENCE [LARGE SCALE GENOMIC DNA]</scope>
    <source>
        <strain evidence="6 7">A7024</strain>
    </source>
</reference>
<dbReference type="InterPro" id="IPR036271">
    <property type="entry name" value="Tet_transcr_reg_TetR-rel_C_sf"/>
</dbReference>
<evidence type="ECO:0000259" key="5">
    <source>
        <dbReference type="PROSITE" id="PS50977"/>
    </source>
</evidence>
<dbReference type="GO" id="GO:0000976">
    <property type="term" value="F:transcription cis-regulatory region binding"/>
    <property type="evidence" value="ECO:0007669"/>
    <property type="project" value="TreeGrafter"/>
</dbReference>
<evidence type="ECO:0000256" key="1">
    <source>
        <dbReference type="ARBA" id="ARBA00023015"/>
    </source>
</evidence>
<evidence type="ECO:0000256" key="4">
    <source>
        <dbReference type="PROSITE-ProRule" id="PRU00335"/>
    </source>
</evidence>
<dbReference type="PANTHER" id="PTHR30055">
    <property type="entry name" value="HTH-TYPE TRANSCRIPTIONAL REGULATOR RUTR"/>
    <property type="match status" value="1"/>
</dbReference>
<gene>
    <name evidence="6" type="ORF">G5C51_00575</name>
</gene>
<accession>A0A6G4TTQ7</accession>
<dbReference type="InterPro" id="IPR001647">
    <property type="entry name" value="HTH_TetR"/>
</dbReference>
<evidence type="ECO:0000256" key="3">
    <source>
        <dbReference type="ARBA" id="ARBA00023163"/>
    </source>
</evidence>
<keyword evidence="3" id="KW-0804">Transcription</keyword>
<keyword evidence="2 4" id="KW-0238">DNA-binding</keyword>
<protein>
    <submittedName>
        <fullName evidence="6">TetR/AcrR family transcriptional regulator</fullName>
    </submittedName>
</protein>
<dbReference type="SUPFAM" id="SSF48498">
    <property type="entry name" value="Tetracyclin repressor-like, C-terminal domain"/>
    <property type="match status" value="1"/>
</dbReference>
<dbReference type="InterPro" id="IPR009057">
    <property type="entry name" value="Homeodomain-like_sf"/>
</dbReference>
<keyword evidence="7" id="KW-1185">Reference proteome</keyword>
<keyword evidence="1" id="KW-0805">Transcription regulation</keyword>
<evidence type="ECO:0000313" key="6">
    <source>
        <dbReference type="EMBL" id="NGN62407.1"/>
    </source>
</evidence>
<name>A0A6G4TTQ7_9ACTN</name>
<dbReference type="Gene3D" id="1.10.357.10">
    <property type="entry name" value="Tetracycline Repressor, domain 2"/>
    <property type="match status" value="1"/>
</dbReference>
<dbReference type="PANTHER" id="PTHR30055:SF220">
    <property type="entry name" value="TETR-FAMILY REGULATORY PROTEIN"/>
    <property type="match status" value="1"/>
</dbReference>
<dbReference type="Proteomes" id="UP000481583">
    <property type="component" value="Unassembled WGS sequence"/>
</dbReference>
<dbReference type="EMBL" id="JAAKZV010000001">
    <property type="protein sequence ID" value="NGN62407.1"/>
    <property type="molecule type" value="Genomic_DNA"/>
</dbReference>
<dbReference type="GO" id="GO:0003700">
    <property type="term" value="F:DNA-binding transcription factor activity"/>
    <property type="evidence" value="ECO:0007669"/>
    <property type="project" value="TreeGrafter"/>
</dbReference>